<dbReference type="PANTHER" id="PTHR47154:SF2">
    <property type="entry name" value="G-PROTEIN COUPLED RECEPTOR MTH-RELATED"/>
    <property type="match status" value="1"/>
</dbReference>
<comment type="caution">
    <text evidence="10">The sequence shown here is derived from an EMBL/GenBank/DDBJ whole genome shotgun (WGS) entry which is preliminary data.</text>
</comment>
<keyword evidence="11" id="KW-1185">Reference proteome</keyword>
<evidence type="ECO:0000256" key="7">
    <source>
        <dbReference type="ARBA" id="ARBA00023224"/>
    </source>
</evidence>
<dbReference type="CDD" id="cd15039">
    <property type="entry name" value="7tmB3_Methuselah-like"/>
    <property type="match status" value="1"/>
</dbReference>
<evidence type="ECO:0000256" key="2">
    <source>
        <dbReference type="ARBA" id="ARBA00008979"/>
    </source>
</evidence>
<dbReference type="GO" id="GO:0012505">
    <property type="term" value="C:endomembrane system"/>
    <property type="evidence" value="ECO:0007669"/>
    <property type="project" value="UniProtKB-SubCell"/>
</dbReference>
<dbReference type="GO" id="GO:0005886">
    <property type="term" value="C:plasma membrane"/>
    <property type="evidence" value="ECO:0007669"/>
    <property type="project" value="TreeGrafter"/>
</dbReference>
<keyword evidence="3 8" id="KW-0812">Transmembrane</keyword>
<feature type="transmembrane region" description="Helical" evidence="8">
    <location>
        <begin position="307"/>
        <end position="330"/>
    </location>
</feature>
<feature type="chain" id="PRO_5032899247" evidence="9">
    <location>
        <begin position="16"/>
        <end position="600"/>
    </location>
</feature>
<sequence>MILVVVSLLFTVVHATLDNRPTVKCCAKNEQIATVNGTVLCVDKTDARFDILTNSSEFLSKHSTGECVDIDRGHFYNYRVENGVITSNQTLSRKPFPKCCPLDHVYSPTTRSCINKTSIPTNLIIEDLVVIGLPKCQIILDKTLDASFTINRDSNQKDFCIDEDDKGSVMMRECQGDFDICQKKRCFKKCCPDGQSFVGGGVCKDTFVRGLQIKDQGYSPYIEDPEDDYEIVHGTGCTNVNIYSTNTLQYTITKNGSFRYYSNYTDEFVMEPVTDFTGYCLEHATKGSMSGYFLFRCFKQPEIEEKFAWTIGAKILSGILLIVTVLIYFYLGEVRNTFGKILINYCIAMFLLMVTLASSILAAAELECKIREFIKSPKKPICVAYKKKNLRRFVCYCLYGWGVAFCHMILLIILENTNFLPDLIQPRIGNLYCFIENVNYGRIVFLLIPYLAFQTANIVLFVKTAVYCIRVQNEINKMNDGLRRSESGRFVLAKDRLALILKLAVIMGLIWFTELLTTFFNNMESYSGFSKTLEIILDTITCSQGILIFIIFICKRKIFNMLKQKLGCGSLRDSSSPTPSSEVNGNIALTRGQTPVENAL</sequence>
<dbReference type="Proteomes" id="UP000625711">
    <property type="component" value="Unassembled WGS sequence"/>
</dbReference>
<dbReference type="OrthoDB" id="6134459at2759"/>
<evidence type="ECO:0000256" key="1">
    <source>
        <dbReference type="ARBA" id="ARBA00004127"/>
    </source>
</evidence>
<dbReference type="SUPFAM" id="SSF63877">
    <property type="entry name" value="Methuselah ectodomain"/>
    <property type="match status" value="1"/>
</dbReference>
<dbReference type="InterPro" id="IPR036272">
    <property type="entry name" value="Methuselah_N_sf"/>
</dbReference>
<gene>
    <name evidence="10" type="ORF">GWI33_014455</name>
</gene>
<name>A0A834I525_RHYFE</name>
<keyword evidence="9" id="KW-0732">Signal</keyword>
<keyword evidence="7" id="KW-0807">Transducer</keyword>
<evidence type="ECO:0000256" key="4">
    <source>
        <dbReference type="ARBA" id="ARBA00022989"/>
    </source>
</evidence>
<organism evidence="10 11">
    <name type="scientific">Rhynchophorus ferrugineus</name>
    <name type="common">Red palm weevil</name>
    <name type="synonym">Curculio ferrugineus</name>
    <dbReference type="NCBI Taxonomy" id="354439"/>
    <lineage>
        <taxon>Eukaryota</taxon>
        <taxon>Metazoa</taxon>
        <taxon>Ecdysozoa</taxon>
        <taxon>Arthropoda</taxon>
        <taxon>Hexapoda</taxon>
        <taxon>Insecta</taxon>
        <taxon>Pterygota</taxon>
        <taxon>Neoptera</taxon>
        <taxon>Endopterygota</taxon>
        <taxon>Coleoptera</taxon>
        <taxon>Polyphaga</taxon>
        <taxon>Cucujiformia</taxon>
        <taxon>Curculionidae</taxon>
        <taxon>Dryophthorinae</taxon>
        <taxon>Rhynchophorus</taxon>
    </lineage>
</organism>
<comment type="similarity">
    <text evidence="2">Belongs to the G-protein coupled receptor 2 family. Mth subfamily.</text>
</comment>
<reference evidence="10" key="1">
    <citation type="submission" date="2020-08" db="EMBL/GenBank/DDBJ databases">
        <title>Genome sequencing and assembly of the red palm weevil Rhynchophorus ferrugineus.</title>
        <authorList>
            <person name="Dias G.B."/>
            <person name="Bergman C.M."/>
            <person name="Manee M."/>
        </authorList>
    </citation>
    <scope>NUCLEOTIDE SEQUENCE</scope>
    <source>
        <strain evidence="10">AA-2017</strain>
        <tissue evidence="10">Whole larva</tissue>
    </source>
</reference>
<evidence type="ECO:0000256" key="3">
    <source>
        <dbReference type="ARBA" id="ARBA00022692"/>
    </source>
</evidence>
<evidence type="ECO:0000256" key="6">
    <source>
        <dbReference type="ARBA" id="ARBA00023170"/>
    </source>
</evidence>
<feature type="transmembrane region" description="Helical" evidence="8">
    <location>
        <begin position="535"/>
        <end position="554"/>
    </location>
</feature>
<evidence type="ECO:0000256" key="5">
    <source>
        <dbReference type="ARBA" id="ARBA00023040"/>
    </source>
</evidence>
<feature type="transmembrane region" description="Helical" evidence="8">
    <location>
        <begin position="342"/>
        <end position="364"/>
    </location>
</feature>
<feature type="transmembrane region" description="Helical" evidence="8">
    <location>
        <begin position="393"/>
        <end position="414"/>
    </location>
</feature>
<comment type="subcellular location">
    <subcellularLocation>
        <location evidence="1">Endomembrane system</location>
        <topology evidence="1">Multi-pass membrane protein</topology>
    </subcellularLocation>
</comment>
<evidence type="ECO:0000256" key="9">
    <source>
        <dbReference type="SAM" id="SignalP"/>
    </source>
</evidence>
<dbReference type="PANTHER" id="PTHR47154">
    <property type="entry name" value="G-PROTEIN COUPLED RECEPTOR MTH-RELATED"/>
    <property type="match status" value="1"/>
</dbReference>
<feature type="transmembrane region" description="Helical" evidence="8">
    <location>
        <begin position="447"/>
        <end position="469"/>
    </location>
</feature>
<evidence type="ECO:0000256" key="8">
    <source>
        <dbReference type="SAM" id="Phobius"/>
    </source>
</evidence>
<dbReference type="EMBL" id="JAACXV010013696">
    <property type="protein sequence ID" value="KAF7272782.1"/>
    <property type="molecule type" value="Genomic_DNA"/>
</dbReference>
<dbReference type="InterPro" id="IPR051384">
    <property type="entry name" value="Mth_GPCR"/>
</dbReference>
<proteinExistence type="inferred from homology"/>
<dbReference type="AlphaFoldDB" id="A0A834I525"/>
<keyword evidence="8" id="KW-0472">Membrane</keyword>
<evidence type="ECO:0000313" key="10">
    <source>
        <dbReference type="EMBL" id="KAF7272782.1"/>
    </source>
</evidence>
<keyword evidence="6" id="KW-0675">Receptor</keyword>
<dbReference type="Gene3D" id="1.20.1070.10">
    <property type="entry name" value="Rhodopsin 7-helix transmembrane proteins"/>
    <property type="match status" value="2"/>
</dbReference>
<feature type="signal peptide" evidence="9">
    <location>
        <begin position="1"/>
        <end position="15"/>
    </location>
</feature>
<accession>A0A834I525</accession>
<keyword evidence="5" id="KW-0297">G-protein coupled receptor</keyword>
<feature type="transmembrane region" description="Helical" evidence="8">
    <location>
        <begin position="499"/>
        <end position="520"/>
    </location>
</feature>
<dbReference type="GO" id="GO:0008528">
    <property type="term" value="F:G protein-coupled peptide receptor activity"/>
    <property type="evidence" value="ECO:0007669"/>
    <property type="project" value="TreeGrafter"/>
</dbReference>
<protein>
    <submittedName>
        <fullName evidence="10">Uncharacterized protein</fullName>
    </submittedName>
</protein>
<evidence type="ECO:0000313" key="11">
    <source>
        <dbReference type="Proteomes" id="UP000625711"/>
    </source>
</evidence>
<keyword evidence="4 8" id="KW-1133">Transmembrane helix</keyword>